<evidence type="ECO:0000313" key="9">
    <source>
        <dbReference type="Proteomes" id="UP001209318"/>
    </source>
</evidence>
<gene>
    <name evidence="8" type="primary">flgB</name>
    <name evidence="8" type="ORF">OEV98_00875</name>
</gene>
<evidence type="ECO:0000256" key="6">
    <source>
        <dbReference type="PIRNR" id="PIRNR002889"/>
    </source>
</evidence>
<organism evidence="8 9">
    <name type="scientific">Perspicuibacillus lycopersici</name>
    <dbReference type="NCBI Taxonomy" id="1325689"/>
    <lineage>
        <taxon>Bacteria</taxon>
        <taxon>Bacillati</taxon>
        <taxon>Bacillota</taxon>
        <taxon>Bacilli</taxon>
        <taxon>Bacillales</taxon>
        <taxon>Bacillaceae</taxon>
        <taxon>Perspicuibacillus</taxon>
    </lineage>
</organism>
<dbReference type="Proteomes" id="UP001209318">
    <property type="component" value="Unassembled WGS sequence"/>
</dbReference>
<accession>A0AAE3IPC9</accession>
<proteinExistence type="inferred from homology"/>
<dbReference type="AlphaFoldDB" id="A0AAE3IPC9"/>
<comment type="function">
    <text evidence="5 6">Structural component of flagellum, the bacterial motility apparatus. Part of the rod structure of flagellar basal body.</text>
</comment>
<comment type="similarity">
    <text evidence="2 6">Belongs to the flagella basal body rod proteins family.</text>
</comment>
<dbReference type="EMBL" id="JAOUSF010000001">
    <property type="protein sequence ID" value="MCU9612110.1"/>
    <property type="molecule type" value="Genomic_DNA"/>
</dbReference>
<keyword evidence="8" id="KW-0966">Cell projection</keyword>
<dbReference type="GO" id="GO:0030694">
    <property type="term" value="C:bacterial-type flagellum basal body, rod"/>
    <property type="evidence" value="ECO:0007669"/>
    <property type="project" value="InterPro"/>
</dbReference>
<evidence type="ECO:0000259" key="7">
    <source>
        <dbReference type="Pfam" id="PF00460"/>
    </source>
</evidence>
<comment type="caution">
    <text evidence="8">The sequence shown here is derived from an EMBL/GenBank/DDBJ whole genome shotgun (WGS) entry which is preliminary data.</text>
</comment>
<keyword evidence="9" id="KW-1185">Reference proteome</keyword>
<dbReference type="Pfam" id="PF00460">
    <property type="entry name" value="Flg_bb_rod"/>
    <property type="match status" value="1"/>
</dbReference>
<dbReference type="PIRSF" id="PIRSF002889">
    <property type="entry name" value="Rod_FlgB"/>
    <property type="match status" value="1"/>
</dbReference>
<evidence type="ECO:0000256" key="2">
    <source>
        <dbReference type="ARBA" id="ARBA00009677"/>
    </source>
</evidence>
<dbReference type="PANTHER" id="PTHR30435">
    <property type="entry name" value="FLAGELLAR PROTEIN"/>
    <property type="match status" value="1"/>
</dbReference>
<keyword evidence="4 6" id="KW-0975">Bacterial flagellum</keyword>
<keyword evidence="8" id="KW-0282">Flagellum</keyword>
<keyword evidence="8" id="KW-0969">Cilium</keyword>
<evidence type="ECO:0000256" key="5">
    <source>
        <dbReference type="ARBA" id="ARBA00024934"/>
    </source>
</evidence>
<evidence type="ECO:0000313" key="8">
    <source>
        <dbReference type="EMBL" id="MCU9612110.1"/>
    </source>
</evidence>
<evidence type="ECO:0000256" key="3">
    <source>
        <dbReference type="ARBA" id="ARBA00014376"/>
    </source>
</evidence>
<dbReference type="PANTHER" id="PTHR30435:SF12">
    <property type="entry name" value="FLAGELLAR BASAL BODY ROD PROTEIN FLGB"/>
    <property type="match status" value="1"/>
</dbReference>
<comment type="subunit">
    <text evidence="6">The basal body constitutes a major portion of the flagellar organelle and consists of a number of rings mounted on a central rod.</text>
</comment>
<evidence type="ECO:0000256" key="1">
    <source>
        <dbReference type="ARBA" id="ARBA00004117"/>
    </source>
</evidence>
<dbReference type="InterPro" id="IPR001444">
    <property type="entry name" value="Flag_bb_rod_N"/>
</dbReference>
<sequence length="130" mass="14683">MALFSNTISLLERSLDYSSLKQQVISQNIANADTPNYKAKDVNFKSVLNSEMEKTLPTYMTNSKHIPFQTSSESFTITKKNVQYNNNGNSVDIDQEMSDLADNQIYYNALIERLNGKFQTLQTVIKGGSQ</sequence>
<dbReference type="NCBIfam" id="TIGR01396">
    <property type="entry name" value="FlgB"/>
    <property type="match status" value="1"/>
</dbReference>
<dbReference type="InterPro" id="IPR006300">
    <property type="entry name" value="FlgB"/>
</dbReference>
<dbReference type="RefSeq" id="WP_263071243.1">
    <property type="nucleotide sequence ID" value="NZ_JAOUSF010000001.1"/>
</dbReference>
<name>A0AAE3IPC9_9BACI</name>
<evidence type="ECO:0000256" key="4">
    <source>
        <dbReference type="ARBA" id="ARBA00023143"/>
    </source>
</evidence>
<protein>
    <recommendedName>
        <fullName evidence="3 6">Flagellar basal body rod protein FlgB</fullName>
    </recommendedName>
</protein>
<reference evidence="8" key="1">
    <citation type="submission" date="2022-10" db="EMBL/GenBank/DDBJ databases">
        <title>Description of Fervidibacillus gen. nov. in the family Fervidibacillaceae fam. nov. with two species, Fervidibacillus albus sp. nov., and Fervidibacillus halotolerans sp. nov., isolated from tidal flat sediments.</title>
        <authorList>
            <person name="Kwon K.K."/>
            <person name="Yang S.-H."/>
        </authorList>
    </citation>
    <scope>NUCLEOTIDE SEQUENCE</scope>
    <source>
        <strain evidence="8">JCM 19140</strain>
    </source>
</reference>
<comment type="subcellular location">
    <subcellularLocation>
        <location evidence="1 6">Bacterial flagellum basal body</location>
    </subcellularLocation>
</comment>
<feature type="domain" description="Flagellar basal body rod protein N-terminal" evidence="7">
    <location>
        <begin position="20"/>
        <end position="38"/>
    </location>
</feature>
<dbReference type="GO" id="GO:0071978">
    <property type="term" value="P:bacterial-type flagellum-dependent swarming motility"/>
    <property type="evidence" value="ECO:0007669"/>
    <property type="project" value="TreeGrafter"/>
</dbReference>